<dbReference type="Gene3D" id="4.10.520.10">
    <property type="entry name" value="IHF-like DNA-binding proteins"/>
    <property type="match status" value="1"/>
</dbReference>
<keyword evidence="7 12" id="KW-0238">DNA-binding</keyword>
<evidence type="ECO:0000256" key="2">
    <source>
        <dbReference type="ARBA" id="ARBA00010529"/>
    </source>
</evidence>
<dbReference type="AlphaFoldDB" id="A0A6M8SSJ3"/>
<evidence type="ECO:0000256" key="5">
    <source>
        <dbReference type="ARBA" id="ARBA00022705"/>
    </source>
</evidence>
<proteinExistence type="inferred from homology"/>
<dbReference type="Proteomes" id="UP000504844">
    <property type="component" value="Chromosome"/>
</dbReference>
<dbReference type="GO" id="GO:0006260">
    <property type="term" value="P:DNA replication"/>
    <property type="evidence" value="ECO:0007669"/>
    <property type="project" value="UniProtKB-KW"/>
</dbReference>
<evidence type="ECO:0000256" key="8">
    <source>
        <dbReference type="ARBA" id="ARBA00033120"/>
    </source>
</evidence>
<dbReference type="GO" id="GO:0005829">
    <property type="term" value="C:cytosol"/>
    <property type="evidence" value="ECO:0007669"/>
    <property type="project" value="TreeGrafter"/>
</dbReference>
<dbReference type="InterPro" id="IPR000119">
    <property type="entry name" value="Hist_DNA-bd"/>
</dbReference>
<dbReference type="InterPro" id="IPR010992">
    <property type="entry name" value="IHF-like_DNA-bd_dom_sf"/>
</dbReference>
<dbReference type="EMBL" id="CP054143">
    <property type="protein sequence ID" value="QKJ67691.1"/>
    <property type="molecule type" value="Genomic_DNA"/>
</dbReference>
<evidence type="ECO:0000313" key="12">
    <source>
        <dbReference type="EMBL" id="QKJ67691.1"/>
    </source>
</evidence>
<keyword evidence="5" id="KW-0235">DNA replication</keyword>
<keyword evidence="13" id="KW-1185">Reference proteome</keyword>
<protein>
    <recommendedName>
        <fullName evidence="4">Viral histone-like protein</fullName>
    </recommendedName>
    <alternativeName>
        <fullName evidence="9">DNA-binding protein pA104R</fullName>
    </alternativeName>
    <alternativeName>
        <fullName evidence="8">pA104R</fullName>
    </alternativeName>
</protein>
<evidence type="ECO:0000256" key="6">
    <source>
        <dbReference type="ARBA" id="ARBA00022921"/>
    </source>
</evidence>
<dbReference type="SUPFAM" id="SSF47729">
    <property type="entry name" value="IHF-like DNA-binding proteins"/>
    <property type="match status" value="1"/>
</dbReference>
<comment type="function">
    <text evidence="10">DNA-binding protein that plays a critical role in nucleoid compaction, genome replication and DNA replication and transcription. Binds to both ssDNA and dsDNA with a binding site covering about 15 nucleotides. Displays DNA-supercoiling activity only when associated with the viral DNA topoisomerase 2.</text>
</comment>
<organism evidence="12 13">
    <name type="scientific">Deefgea piscis</name>
    <dbReference type="NCBI Taxonomy" id="2739061"/>
    <lineage>
        <taxon>Bacteria</taxon>
        <taxon>Pseudomonadati</taxon>
        <taxon>Pseudomonadota</taxon>
        <taxon>Betaproteobacteria</taxon>
        <taxon>Neisseriales</taxon>
        <taxon>Chitinibacteraceae</taxon>
        <taxon>Deefgea</taxon>
    </lineage>
</organism>
<gene>
    <name evidence="12" type="ORF">HQN60_13745</name>
</gene>
<comment type="similarity">
    <text evidence="2 11">Belongs to the bacterial histone-like protein family.</text>
</comment>
<dbReference type="GO" id="GO:0030527">
    <property type="term" value="F:structural constituent of chromatin"/>
    <property type="evidence" value="ECO:0007669"/>
    <property type="project" value="InterPro"/>
</dbReference>
<dbReference type="Pfam" id="PF00216">
    <property type="entry name" value="Bac_DNA_binding"/>
    <property type="match status" value="1"/>
</dbReference>
<dbReference type="PANTHER" id="PTHR33175:SF13">
    <property type="entry name" value="HISTONE-LIKE PROTEIN"/>
    <property type="match status" value="1"/>
</dbReference>
<evidence type="ECO:0000256" key="9">
    <source>
        <dbReference type="ARBA" id="ARBA00033227"/>
    </source>
</evidence>
<evidence type="ECO:0000256" key="10">
    <source>
        <dbReference type="ARBA" id="ARBA00046140"/>
    </source>
</evidence>
<keyword evidence="6" id="KW-0426">Late protein</keyword>
<dbReference type="GO" id="GO:0003677">
    <property type="term" value="F:DNA binding"/>
    <property type="evidence" value="ECO:0007669"/>
    <property type="project" value="UniProtKB-KW"/>
</dbReference>
<sequence length="105" mass="11028">MNKTELIAIVHNLVAIDHPEVSKKAVAATIETLSEVILATVSGGGEVVLPNVAKVALKSRDARVGRNPRTGEAVQVPAKRVLKFTAAKALKDAVAQHDAAQEKSV</sequence>
<dbReference type="KEGG" id="dee:HQN60_13745"/>
<evidence type="ECO:0000256" key="3">
    <source>
        <dbReference type="ARBA" id="ARBA00011738"/>
    </source>
</evidence>
<dbReference type="RefSeq" id="WP_173534192.1">
    <property type="nucleotide sequence ID" value="NZ_CP054143.1"/>
</dbReference>
<dbReference type="PANTHER" id="PTHR33175">
    <property type="entry name" value="DNA-BINDING PROTEIN HU"/>
    <property type="match status" value="1"/>
</dbReference>
<dbReference type="SMART" id="SM00411">
    <property type="entry name" value="BHL"/>
    <property type="match status" value="1"/>
</dbReference>
<dbReference type="PRINTS" id="PR01727">
    <property type="entry name" value="DNABINDINGHU"/>
</dbReference>
<reference evidence="12 13" key="1">
    <citation type="submission" date="2020-05" db="EMBL/GenBank/DDBJ databases">
        <title>Complete genome sequence of Deefgea sp. D17.</title>
        <authorList>
            <person name="Bae J.-W."/>
            <person name="Han J.E."/>
        </authorList>
    </citation>
    <scope>NUCLEOTIDE SEQUENCE [LARGE SCALE GENOMIC DNA]</scope>
    <source>
        <strain evidence="12 13">D17</strain>
    </source>
</reference>
<evidence type="ECO:0000256" key="7">
    <source>
        <dbReference type="ARBA" id="ARBA00023125"/>
    </source>
</evidence>
<comment type="subcellular location">
    <subcellularLocation>
        <location evidence="1">Virion</location>
    </subcellularLocation>
</comment>
<evidence type="ECO:0000256" key="1">
    <source>
        <dbReference type="ARBA" id="ARBA00004328"/>
    </source>
</evidence>
<comment type="subunit">
    <text evidence="3">Homodimer.</text>
</comment>
<evidence type="ECO:0000256" key="11">
    <source>
        <dbReference type="RuleBase" id="RU003939"/>
    </source>
</evidence>
<accession>A0A6M8SSJ3</accession>
<name>A0A6M8SSJ3_9NEIS</name>
<evidence type="ECO:0000256" key="4">
    <source>
        <dbReference type="ARBA" id="ARBA00016145"/>
    </source>
</evidence>
<evidence type="ECO:0000313" key="13">
    <source>
        <dbReference type="Proteomes" id="UP000504844"/>
    </source>
</evidence>